<evidence type="ECO:0000256" key="3">
    <source>
        <dbReference type="ARBA" id="ARBA00022670"/>
    </source>
</evidence>
<dbReference type="Pfam" id="PF01750">
    <property type="entry name" value="HycI"/>
    <property type="match status" value="1"/>
</dbReference>
<keyword evidence="3" id="KW-0645">Protease</keyword>
<evidence type="ECO:0000256" key="1">
    <source>
        <dbReference type="ARBA" id="ARBA00006814"/>
    </source>
</evidence>
<reference evidence="8" key="1">
    <citation type="submission" date="2013-07" db="EMBL/GenBank/DDBJ databases">
        <authorList>
            <person name="McIlroy S."/>
        </authorList>
    </citation>
    <scope>NUCLEOTIDE SEQUENCE [LARGE SCALE GENOMIC DNA]</scope>
    <source>
        <strain evidence="8">Run_A_D11</strain>
    </source>
</reference>
<dbReference type="PANTHER" id="PTHR30302:SF1">
    <property type="entry name" value="HYDROGENASE 2 MATURATION PROTEASE"/>
    <property type="match status" value="1"/>
</dbReference>
<dbReference type="PRINTS" id="PR00446">
    <property type="entry name" value="HYDRGNUPTAKE"/>
</dbReference>
<dbReference type="NCBIfam" id="TIGR00140">
    <property type="entry name" value="hupD"/>
    <property type="match status" value="1"/>
</dbReference>
<name>W6M8J2_9GAMM</name>
<dbReference type="Proteomes" id="UP000035760">
    <property type="component" value="Unassembled WGS sequence"/>
</dbReference>
<proteinExistence type="inferred from homology"/>
<keyword evidence="4 7" id="KW-0479">Metal-binding</keyword>
<dbReference type="GO" id="GO:0046872">
    <property type="term" value="F:metal ion binding"/>
    <property type="evidence" value="ECO:0007669"/>
    <property type="project" value="UniProtKB-KW"/>
</dbReference>
<organism evidence="8 9">
    <name type="scientific">Candidatus Competibacter denitrificans Run_A_D11</name>
    <dbReference type="NCBI Taxonomy" id="1400863"/>
    <lineage>
        <taxon>Bacteria</taxon>
        <taxon>Pseudomonadati</taxon>
        <taxon>Pseudomonadota</taxon>
        <taxon>Gammaproteobacteria</taxon>
        <taxon>Candidatus Competibacteraceae</taxon>
        <taxon>Candidatus Competibacter</taxon>
    </lineage>
</organism>
<dbReference type="FunFam" id="3.40.50.1450:FF:000002">
    <property type="entry name" value="Hydrogenase 1 maturation protease"/>
    <property type="match status" value="1"/>
</dbReference>
<protein>
    <submittedName>
        <fullName evidence="8">Maturation element for hydrogenase 2</fullName>
    </submittedName>
</protein>
<accession>W6M8J2</accession>
<dbReference type="GO" id="GO:0008047">
    <property type="term" value="F:enzyme activator activity"/>
    <property type="evidence" value="ECO:0007669"/>
    <property type="project" value="InterPro"/>
</dbReference>
<evidence type="ECO:0000256" key="2">
    <source>
        <dbReference type="ARBA" id="ARBA00022596"/>
    </source>
</evidence>
<comment type="caution">
    <text evidence="8">The sequence shown here is derived from an EMBL/GenBank/DDBJ whole genome shotgun (WGS) entry which is preliminary data.</text>
</comment>
<dbReference type="Gene3D" id="3.40.50.1450">
    <property type="entry name" value="HybD-like"/>
    <property type="match status" value="1"/>
</dbReference>
<evidence type="ECO:0000256" key="5">
    <source>
        <dbReference type="ARBA" id="ARBA00022750"/>
    </source>
</evidence>
<reference evidence="8" key="2">
    <citation type="submission" date="2014-03" db="EMBL/GenBank/DDBJ databases">
        <title>Candidatus Competibacter-lineage genomes retrieved from metagenomes reveal functional metabolic diversity.</title>
        <authorList>
            <person name="McIlroy S.J."/>
            <person name="Albertsen M."/>
            <person name="Andresen E.K."/>
            <person name="Saunders A.M."/>
            <person name="Kristiansen R."/>
            <person name="Stokholm-Bjerregaard M."/>
            <person name="Nielsen K.L."/>
            <person name="Nielsen P.H."/>
        </authorList>
    </citation>
    <scope>NUCLEOTIDE SEQUENCE</scope>
    <source>
        <strain evidence="8">Run_A_D11</strain>
    </source>
</reference>
<dbReference type="NCBIfam" id="TIGR00072">
    <property type="entry name" value="hydrog_prot"/>
    <property type="match status" value="1"/>
</dbReference>
<dbReference type="STRING" id="1400863.BN873_720001"/>
<keyword evidence="2 7" id="KW-0533">Nickel</keyword>
<dbReference type="AlphaFoldDB" id="W6M8J2"/>
<feature type="binding site" evidence="7">
    <location>
        <position position="62"/>
    </location>
    <ligand>
        <name>Ni(2+)</name>
        <dbReference type="ChEBI" id="CHEBI:49786"/>
    </ligand>
</feature>
<evidence type="ECO:0000256" key="7">
    <source>
        <dbReference type="PIRSR" id="PIRSR604419-1"/>
    </source>
</evidence>
<keyword evidence="9" id="KW-1185">Reference proteome</keyword>
<evidence type="ECO:0000256" key="6">
    <source>
        <dbReference type="ARBA" id="ARBA00022801"/>
    </source>
</evidence>
<dbReference type="InterPro" id="IPR023430">
    <property type="entry name" value="Pept_HybD-like_dom_sf"/>
</dbReference>
<keyword evidence="6" id="KW-0378">Hydrolase</keyword>
<dbReference type="InterPro" id="IPR004419">
    <property type="entry name" value="Pept_A31_hyd_express"/>
</dbReference>
<dbReference type="InterPro" id="IPR000671">
    <property type="entry name" value="Peptidase_A31"/>
</dbReference>
<dbReference type="PANTHER" id="PTHR30302">
    <property type="entry name" value="HYDROGENASE 1 MATURATION PROTEASE"/>
    <property type="match status" value="1"/>
</dbReference>
<dbReference type="GO" id="GO:0004190">
    <property type="term" value="F:aspartic-type endopeptidase activity"/>
    <property type="evidence" value="ECO:0007669"/>
    <property type="project" value="UniProtKB-KW"/>
</dbReference>
<dbReference type="EMBL" id="CBTJ020000083">
    <property type="protein sequence ID" value="CDI03907.1"/>
    <property type="molecule type" value="Genomic_DNA"/>
</dbReference>
<comment type="similarity">
    <text evidence="1">Belongs to the peptidase A31 family.</text>
</comment>
<dbReference type="GO" id="GO:0016485">
    <property type="term" value="P:protein processing"/>
    <property type="evidence" value="ECO:0007669"/>
    <property type="project" value="InterPro"/>
</dbReference>
<evidence type="ECO:0000256" key="4">
    <source>
        <dbReference type="ARBA" id="ARBA00022723"/>
    </source>
</evidence>
<sequence length="170" mass="17598">MRVVVLGLGNILLRDEGVGVRVIEALAERYILPPEVEVVDGGTAGMELLNVIASCDHLLICDAVKEDAPPGTVIKLVDAEIPTFFQTRYSPHQLGLADVLATLTLTDEAPGSVTLIGVVPLDMELGIELSPEVGAVVGKAVEDMVAVLRGLGCGFERSSPAGVVALSSGG</sequence>
<feature type="binding site" evidence="7">
    <location>
        <position position="92"/>
    </location>
    <ligand>
        <name>Ni(2+)</name>
        <dbReference type="ChEBI" id="CHEBI:49786"/>
    </ligand>
</feature>
<evidence type="ECO:0000313" key="8">
    <source>
        <dbReference type="EMBL" id="CDI03907.1"/>
    </source>
</evidence>
<dbReference type="SUPFAM" id="SSF53163">
    <property type="entry name" value="HybD-like"/>
    <property type="match status" value="1"/>
</dbReference>
<dbReference type="OrthoDB" id="9792731at2"/>
<gene>
    <name evidence="8" type="primary">hybD</name>
    <name evidence="8" type="ORF">BN873_720001</name>
</gene>
<feature type="binding site" evidence="7">
    <location>
        <position position="16"/>
    </location>
    <ligand>
        <name>Ni(2+)</name>
        <dbReference type="ChEBI" id="CHEBI:49786"/>
    </ligand>
</feature>
<keyword evidence="5" id="KW-0064">Aspartyl protease</keyword>
<dbReference type="RefSeq" id="WP_048675287.1">
    <property type="nucleotide sequence ID" value="NZ_CBTJ020000083.1"/>
</dbReference>
<dbReference type="CDD" id="cd06062">
    <property type="entry name" value="H2MP_MemB-H2up"/>
    <property type="match status" value="1"/>
</dbReference>
<evidence type="ECO:0000313" key="9">
    <source>
        <dbReference type="Proteomes" id="UP000035760"/>
    </source>
</evidence>